<organism evidence="14 15">
    <name type="scientific">Paragonimus skrjabini miyazakii</name>
    <dbReference type="NCBI Taxonomy" id="59628"/>
    <lineage>
        <taxon>Eukaryota</taxon>
        <taxon>Metazoa</taxon>
        <taxon>Spiralia</taxon>
        <taxon>Lophotrochozoa</taxon>
        <taxon>Platyhelminthes</taxon>
        <taxon>Trematoda</taxon>
        <taxon>Digenea</taxon>
        <taxon>Plagiorchiida</taxon>
        <taxon>Troglotremata</taxon>
        <taxon>Troglotrematidae</taxon>
        <taxon>Paragonimus</taxon>
    </lineage>
</organism>
<comment type="subcellular location">
    <subcellularLocation>
        <location evidence="1">Endoplasmic reticulum lumen</location>
    </subcellularLocation>
</comment>
<sequence>MLFRFQTLACFVLIALHVHSKPHSEAKSREEIEHFADDPERHDVNFDHTAFLGSEAAKEYANLTPEQSREKLKEIVRKIDKDQDGKVSEDELRQWIAHIAVVSQQQVTDKRWAGLNPMGIDPLPWKVYIENSYGKEEDRMKDSATVEEYTRIVRQDKRRWDAADQNGDGALSKEEFFDFLNPEDKVHMKAAIIEELLESVDADKNGLVSEKEYLNDIARAYQTPLNEGGPEPSWVAREREQFRNYRDIDHDGQMDRREVGEWIMPTGYDPVDAETQHLFYHADSDNDGVLTEGEILDKQDLFVSSQATNYGIELEQREEL</sequence>
<feature type="domain" description="EF-hand" evidence="13">
    <location>
        <begin position="67"/>
        <end position="102"/>
    </location>
</feature>
<evidence type="ECO:0000256" key="8">
    <source>
        <dbReference type="ARBA" id="ARBA00023186"/>
    </source>
</evidence>
<keyword evidence="5" id="KW-0256">Endoplasmic reticulum</keyword>
<keyword evidence="4" id="KW-0677">Repeat</keyword>
<evidence type="ECO:0000313" key="14">
    <source>
        <dbReference type="EMBL" id="KAF7259671.1"/>
    </source>
</evidence>
<evidence type="ECO:0000256" key="3">
    <source>
        <dbReference type="ARBA" id="ARBA00022729"/>
    </source>
</evidence>
<feature type="signal peptide" evidence="12">
    <location>
        <begin position="1"/>
        <end position="20"/>
    </location>
</feature>
<evidence type="ECO:0000256" key="2">
    <source>
        <dbReference type="ARBA" id="ARBA00022723"/>
    </source>
</evidence>
<keyword evidence="8" id="KW-0143">Chaperone</keyword>
<name>A0A8S9Z3C0_9TREM</name>
<dbReference type="PANTHER" id="PTHR10827">
    <property type="entry name" value="RETICULOCALBIN"/>
    <property type="match status" value="1"/>
</dbReference>
<proteinExistence type="predicted"/>
<dbReference type="Gene3D" id="1.10.238.10">
    <property type="entry name" value="EF-hand"/>
    <property type="match status" value="2"/>
</dbReference>
<evidence type="ECO:0000256" key="5">
    <source>
        <dbReference type="ARBA" id="ARBA00022824"/>
    </source>
</evidence>
<dbReference type="Pfam" id="PF00036">
    <property type="entry name" value="EF-hand_1"/>
    <property type="match status" value="1"/>
</dbReference>
<evidence type="ECO:0000256" key="9">
    <source>
        <dbReference type="ARBA" id="ARBA00056975"/>
    </source>
</evidence>
<dbReference type="PROSITE" id="PS00018">
    <property type="entry name" value="EF_HAND_1"/>
    <property type="match status" value="5"/>
</dbReference>
<dbReference type="Pfam" id="PF13833">
    <property type="entry name" value="EF-hand_8"/>
    <property type="match status" value="1"/>
</dbReference>
<dbReference type="CDD" id="cd16226">
    <property type="entry name" value="EFh_CREC_Calumenin_like"/>
    <property type="match status" value="1"/>
</dbReference>
<comment type="subunit">
    <text evidence="10">Interacts with PCSK6 (immature form including the propeptide); probably involved in the maturation and the secretion of PCSK6.</text>
</comment>
<evidence type="ECO:0000256" key="1">
    <source>
        <dbReference type="ARBA" id="ARBA00004319"/>
    </source>
</evidence>
<evidence type="ECO:0000256" key="11">
    <source>
        <dbReference type="ARBA" id="ARBA00072696"/>
    </source>
</evidence>
<protein>
    <recommendedName>
        <fullName evidence="11">Reticulocalbin-3</fullName>
    </recommendedName>
</protein>
<dbReference type="GO" id="GO:0015031">
    <property type="term" value="P:protein transport"/>
    <property type="evidence" value="ECO:0007669"/>
    <property type="project" value="UniProtKB-ARBA"/>
</dbReference>
<reference evidence="14" key="1">
    <citation type="submission" date="2019-07" db="EMBL/GenBank/DDBJ databases">
        <title>Annotation for the trematode Paragonimus miyazaki's.</title>
        <authorList>
            <person name="Choi Y.-J."/>
        </authorList>
    </citation>
    <scope>NUCLEOTIDE SEQUENCE</scope>
    <source>
        <strain evidence="14">Japan</strain>
    </source>
</reference>
<evidence type="ECO:0000256" key="7">
    <source>
        <dbReference type="ARBA" id="ARBA00023180"/>
    </source>
</evidence>
<keyword evidence="2" id="KW-0479">Metal-binding</keyword>
<keyword evidence="15" id="KW-1185">Reference proteome</keyword>
<evidence type="ECO:0000256" key="12">
    <source>
        <dbReference type="SAM" id="SignalP"/>
    </source>
</evidence>
<evidence type="ECO:0000256" key="4">
    <source>
        <dbReference type="ARBA" id="ARBA00022737"/>
    </source>
</evidence>
<dbReference type="Pfam" id="PF13499">
    <property type="entry name" value="EF-hand_7"/>
    <property type="match status" value="1"/>
</dbReference>
<accession>A0A8S9Z3C0</accession>
<dbReference type="OrthoDB" id="293868at2759"/>
<dbReference type="AlphaFoldDB" id="A0A8S9Z3C0"/>
<feature type="domain" description="EF-hand" evidence="13">
    <location>
        <begin position="151"/>
        <end position="186"/>
    </location>
</feature>
<keyword evidence="3 12" id="KW-0732">Signal</keyword>
<feature type="domain" description="EF-hand" evidence="13">
    <location>
        <begin position="188"/>
        <end position="223"/>
    </location>
</feature>
<comment type="function">
    <text evidence="9">Probable molecular chaperone assisting protein biosynthesis and transport in the endoplasmic reticulum. Required for the proper biosynthesis and transport of pulmonary surfactant-associated protein A/SP-A, pulmonary surfactant-associated protein D/SP-D and the lipid transporter ABCA3. By regulating both the proper expression and the degradation through the endoplasmic reticulum-associated protein degradation pathway of these proteins plays a crucial role in pulmonary surfactant homeostasis. Has an anti-fibrotic activity by negatively regulating the secretion of type I and type III collagens. This calcium-binding protein also transiently associates with immature PCSK6 and regulates its secretion.</text>
</comment>
<keyword evidence="7" id="KW-0325">Glycoprotein</keyword>
<dbReference type="EMBL" id="JTDE01001091">
    <property type="protein sequence ID" value="KAF7259671.1"/>
    <property type="molecule type" value="Genomic_DNA"/>
</dbReference>
<dbReference type="GO" id="GO:0005509">
    <property type="term" value="F:calcium ion binding"/>
    <property type="evidence" value="ECO:0007669"/>
    <property type="project" value="InterPro"/>
</dbReference>
<gene>
    <name evidence="14" type="ORF">EG68_03018</name>
</gene>
<evidence type="ECO:0000259" key="13">
    <source>
        <dbReference type="PROSITE" id="PS50222"/>
    </source>
</evidence>
<keyword evidence="6" id="KW-0106">Calcium</keyword>
<dbReference type="SMART" id="SM00054">
    <property type="entry name" value="EFh"/>
    <property type="match status" value="4"/>
</dbReference>
<evidence type="ECO:0000313" key="15">
    <source>
        <dbReference type="Proteomes" id="UP000822476"/>
    </source>
</evidence>
<evidence type="ECO:0000256" key="10">
    <source>
        <dbReference type="ARBA" id="ARBA00063143"/>
    </source>
</evidence>
<dbReference type="InterPro" id="IPR018247">
    <property type="entry name" value="EF_Hand_1_Ca_BS"/>
</dbReference>
<dbReference type="PANTHER" id="PTHR10827:SF52">
    <property type="entry name" value="IP16409P"/>
    <property type="match status" value="1"/>
</dbReference>
<evidence type="ECO:0000256" key="6">
    <source>
        <dbReference type="ARBA" id="ARBA00022837"/>
    </source>
</evidence>
<dbReference type="GO" id="GO:0005788">
    <property type="term" value="C:endoplasmic reticulum lumen"/>
    <property type="evidence" value="ECO:0007669"/>
    <property type="project" value="UniProtKB-SubCell"/>
</dbReference>
<feature type="chain" id="PRO_5035873390" description="Reticulocalbin-3" evidence="12">
    <location>
        <begin position="21"/>
        <end position="320"/>
    </location>
</feature>
<dbReference type="Proteomes" id="UP000822476">
    <property type="component" value="Unassembled WGS sequence"/>
</dbReference>
<comment type="caution">
    <text evidence="14">The sequence shown here is derived from an EMBL/GenBank/DDBJ whole genome shotgun (WGS) entry which is preliminary data.</text>
</comment>
<dbReference type="FunFam" id="1.10.238.10:FF:000104">
    <property type="entry name" value="calumenin isoform X1"/>
    <property type="match status" value="1"/>
</dbReference>
<dbReference type="PROSITE" id="PS50222">
    <property type="entry name" value="EF_HAND_2"/>
    <property type="match status" value="3"/>
</dbReference>
<dbReference type="InterPro" id="IPR002048">
    <property type="entry name" value="EF_hand_dom"/>
</dbReference>
<dbReference type="InterPro" id="IPR011992">
    <property type="entry name" value="EF-hand-dom_pair"/>
</dbReference>
<dbReference type="SUPFAM" id="SSF47473">
    <property type="entry name" value="EF-hand"/>
    <property type="match status" value="2"/>
</dbReference>